<organism evidence="9 10">
    <name type="scientific">Craurococcus roseus</name>
    <dbReference type="NCBI Taxonomy" id="77585"/>
    <lineage>
        <taxon>Bacteria</taxon>
        <taxon>Pseudomonadati</taxon>
        <taxon>Pseudomonadota</taxon>
        <taxon>Alphaproteobacteria</taxon>
        <taxon>Acetobacterales</taxon>
        <taxon>Acetobacteraceae</taxon>
        <taxon>Craurococcus</taxon>
    </lineage>
</organism>
<feature type="transmembrane region" description="Helical" evidence="8">
    <location>
        <begin position="143"/>
        <end position="170"/>
    </location>
</feature>
<feature type="transmembrane region" description="Helical" evidence="8">
    <location>
        <begin position="270"/>
        <end position="295"/>
    </location>
</feature>
<evidence type="ECO:0000256" key="6">
    <source>
        <dbReference type="ARBA" id="ARBA00023136"/>
    </source>
</evidence>
<name>A0ABP3RE54_9PROT</name>
<evidence type="ECO:0000256" key="1">
    <source>
        <dbReference type="ARBA" id="ARBA00004651"/>
    </source>
</evidence>
<evidence type="ECO:0000256" key="4">
    <source>
        <dbReference type="ARBA" id="ARBA00022692"/>
    </source>
</evidence>
<comment type="caution">
    <text evidence="9">The sequence shown here is derived from an EMBL/GenBank/DDBJ whole genome shotgun (WGS) entry which is preliminary data.</text>
</comment>
<keyword evidence="3" id="KW-0808">Transferase</keyword>
<evidence type="ECO:0000313" key="9">
    <source>
        <dbReference type="EMBL" id="GAA0608083.1"/>
    </source>
</evidence>
<evidence type="ECO:0000256" key="8">
    <source>
        <dbReference type="SAM" id="Phobius"/>
    </source>
</evidence>
<feature type="transmembrane region" description="Helical" evidence="8">
    <location>
        <begin position="21"/>
        <end position="40"/>
    </location>
</feature>
<feature type="transmembrane region" description="Helical" evidence="8">
    <location>
        <begin position="182"/>
        <end position="207"/>
    </location>
</feature>
<keyword evidence="2" id="KW-1003">Cell membrane</keyword>
<dbReference type="InterPro" id="IPR018584">
    <property type="entry name" value="GT87"/>
</dbReference>
<gene>
    <name evidence="9" type="ORF">GCM10009416_51100</name>
</gene>
<proteinExistence type="inferred from homology"/>
<reference evidence="10" key="1">
    <citation type="journal article" date="2019" name="Int. J. Syst. Evol. Microbiol.">
        <title>The Global Catalogue of Microorganisms (GCM) 10K type strain sequencing project: providing services to taxonomists for standard genome sequencing and annotation.</title>
        <authorList>
            <consortium name="The Broad Institute Genomics Platform"/>
            <consortium name="The Broad Institute Genome Sequencing Center for Infectious Disease"/>
            <person name="Wu L."/>
            <person name="Ma J."/>
        </authorList>
    </citation>
    <scope>NUCLEOTIDE SEQUENCE [LARGE SCALE GENOMIC DNA]</scope>
    <source>
        <strain evidence="10">JCM 9933</strain>
    </source>
</reference>
<keyword evidence="6 8" id="KW-0472">Membrane</keyword>
<comment type="similarity">
    <text evidence="7">Belongs to the glycosyltransferase 87 family.</text>
</comment>
<keyword evidence="4 8" id="KW-0812">Transmembrane</keyword>
<comment type="subcellular location">
    <subcellularLocation>
        <location evidence="1">Cell membrane</location>
        <topology evidence="1">Multi-pass membrane protein</topology>
    </subcellularLocation>
</comment>
<evidence type="ECO:0000256" key="7">
    <source>
        <dbReference type="ARBA" id="ARBA00024033"/>
    </source>
</evidence>
<sequence length="415" mass="43249">MRPLLSPLREAAWLNAERATIAGWMLLAGLVLIVAVMLGTSQNGINMRGVPLGGDFTCYFSASWLALRGTAELAYDAVAIRAAQIEVLGGDYGFLPFFYPPLWLLMILPLALLPYAAAHAAFVGGTAFACWRGLRALHPDRWAVLPLLAFPSFWSNAVSGQNGFVSAALLAGATLNLDKRPILAGVFFGLLAYKPQLGLAVPLALAVTGRWRTFAAATATVLGLALAATLAFGAGIWAAWLGSAAMGMPGMARGAVDFERFVSWFGAVRFAGGGVGLAYAVQAVVTVGAACLLVVSLRRRPGARAEAALIVACTPLLAHYTLDYDLAILALPMAWLLSEASRDGFLPWERLGLAVAFIMPMVSGALASATGLHFAPVATTAVFLLAVQRAAVGTAAAPVTGERFGGGSGVGLSFR</sequence>
<feature type="transmembrane region" description="Helical" evidence="8">
    <location>
        <begin position="214"/>
        <end position="240"/>
    </location>
</feature>
<dbReference type="Proteomes" id="UP001501588">
    <property type="component" value="Unassembled WGS sequence"/>
</dbReference>
<feature type="transmembrane region" description="Helical" evidence="8">
    <location>
        <begin position="351"/>
        <end position="375"/>
    </location>
</feature>
<dbReference type="Pfam" id="PF09594">
    <property type="entry name" value="GT87"/>
    <property type="match status" value="1"/>
</dbReference>
<keyword evidence="10" id="KW-1185">Reference proteome</keyword>
<keyword evidence="5 8" id="KW-1133">Transmembrane helix</keyword>
<dbReference type="EMBL" id="BAAAFZ010000125">
    <property type="protein sequence ID" value="GAA0608083.1"/>
    <property type="molecule type" value="Genomic_DNA"/>
</dbReference>
<evidence type="ECO:0000256" key="2">
    <source>
        <dbReference type="ARBA" id="ARBA00022475"/>
    </source>
</evidence>
<feature type="transmembrane region" description="Helical" evidence="8">
    <location>
        <begin position="307"/>
        <end position="331"/>
    </location>
</feature>
<evidence type="ECO:0000313" key="10">
    <source>
        <dbReference type="Proteomes" id="UP001501588"/>
    </source>
</evidence>
<dbReference type="RefSeq" id="WP_343898306.1">
    <property type="nucleotide sequence ID" value="NZ_BAAAFZ010000125.1"/>
</dbReference>
<protein>
    <submittedName>
        <fullName evidence="9">Glycosyltransferase family 87 protein</fullName>
    </submittedName>
</protein>
<accession>A0ABP3RE54</accession>
<evidence type="ECO:0000256" key="5">
    <source>
        <dbReference type="ARBA" id="ARBA00022989"/>
    </source>
</evidence>
<evidence type="ECO:0000256" key="3">
    <source>
        <dbReference type="ARBA" id="ARBA00022679"/>
    </source>
</evidence>
<feature type="transmembrane region" description="Helical" evidence="8">
    <location>
        <begin position="102"/>
        <end position="131"/>
    </location>
</feature>